<evidence type="ECO:0000259" key="11">
    <source>
        <dbReference type="PROSITE" id="PS50262"/>
    </source>
</evidence>
<feature type="transmembrane region" description="Helical" evidence="10">
    <location>
        <begin position="146"/>
        <end position="166"/>
    </location>
</feature>
<feature type="transmembrane region" description="Helical" evidence="10">
    <location>
        <begin position="331"/>
        <end position="349"/>
    </location>
</feature>
<feature type="transmembrane region" description="Helical" evidence="10">
    <location>
        <begin position="291"/>
        <end position="311"/>
    </location>
</feature>
<dbReference type="EMBL" id="WVUK01000062">
    <property type="protein sequence ID" value="KAF7490812.1"/>
    <property type="molecule type" value="Genomic_DNA"/>
</dbReference>
<dbReference type="InterPro" id="IPR000276">
    <property type="entry name" value="GPCR_Rhodpsn"/>
</dbReference>
<dbReference type="EnsemblMetazoa" id="SSS_7041s_mrna">
    <property type="protein sequence ID" value="KAF7490812.1"/>
    <property type="gene ID" value="SSS_7041"/>
</dbReference>
<evidence type="ECO:0000256" key="5">
    <source>
        <dbReference type="ARBA" id="ARBA00022989"/>
    </source>
</evidence>
<protein>
    <submittedName>
        <fullName evidence="12">5-hydroxytryptamine receptor 1D</fullName>
    </submittedName>
</protein>
<dbReference type="Gene3D" id="1.20.1070.10">
    <property type="entry name" value="Rhodopsin 7-helix transmembrane proteins"/>
    <property type="match status" value="1"/>
</dbReference>
<sequence>MMIEEIPIIENSSDQNFSRTLSLTSYTFTTIILSISIILATPSNMMIIWLVFKTPFLRNKAVNMLIVNLCFLDLIASCLDMPLKWIIVHMNHHNDQYHKFICKCQLFAHTMSISGQLLSFVSVGYERYHTVSNPFDKEKVRRITHFLISICWILAIALSLLQLFFAPETIDFALCEHLSNGNNNNGIIYIMWPFGIFCFLLVAFFYGRIVWLVRKHCKNVNTIYRKMPTTLSGTNLGAMGGGTSTVTNQTVFLEIPNDSITPSIYGDVCVLDTKNRSLGRRKIEAETAKRSIFVLVSFILFTVPYPLTVLIDIHTKFSIEYATFFEIQYCLNLMTILSAAFNPIVYGLANKQFRMAFQKIYFRYLRQYKSREFI</sequence>
<feature type="domain" description="G-protein coupled receptors family 1 profile" evidence="11">
    <location>
        <begin position="43"/>
        <end position="346"/>
    </location>
</feature>
<dbReference type="PRINTS" id="PR00237">
    <property type="entry name" value="GPCRRHODOPSN"/>
</dbReference>
<keyword evidence="6" id="KW-0297">G-protein coupled receptor</keyword>
<dbReference type="Proteomes" id="UP000070412">
    <property type="component" value="Unassembled WGS sequence"/>
</dbReference>
<evidence type="ECO:0000256" key="2">
    <source>
        <dbReference type="ARBA" id="ARBA00010663"/>
    </source>
</evidence>
<dbReference type="Pfam" id="PF00001">
    <property type="entry name" value="7tm_1"/>
    <property type="match status" value="1"/>
</dbReference>
<evidence type="ECO:0000313" key="13">
    <source>
        <dbReference type="EnsemblMetazoa" id="KAF7490812.1"/>
    </source>
</evidence>
<keyword evidence="9" id="KW-0807">Transducer</keyword>
<keyword evidence="7 10" id="KW-0472">Membrane</keyword>
<dbReference type="SUPFAM" id="SSF81321">
    <property type="entry name" value="Family A G protein-coupled receptor-like"/>
    <property type="match status" value="1"/>
</dbReference>
<gene>
    <name evidence="12" type="ORF">SSS_7041</name>
</gene>
<dbReference type="OrthoDB" id="2105199at2759"/>
<evidence type="ECO:0000313" key="12">
    <source>
        <dbReference type="EMBL" id="KAF7490812.1"/>
    </source>
</evidence>
<dbReference type="GO" id="GO:0005886">
    <property type="term" value="C:plasma membrane"/>
    <property type="evidence" value="ECO:0007669"/>
    <property type="project" value="UniProtKB-SubCell"/>
</dbReference>
<evidence type="ECO:0000256" key="7">
    <source>
        <dbReference type="ARBA" id="ARBA00023136"/>
    </source>
</evidence>
<comment type="similarity">
    <text evidence="2">Belongs to the G-protein coupled receptor 1 family.</text>
</comment>
<evidence type="ECO:0000256" key="4">
    <source>
        <dbReference type="ARBA" id="ARBA00022692"/>
    </source>
</evidence>
<keyword evidence="8 12" id="KW-0675">Receptor</keyword>
<feature type="transmembrane region" description="Helical" evidence="10">
    <location>
        <begin position="106"/>
        <end position="125"/>
    </location>
</feature>
<feature type="transmembrane region" description="Helical" evidence="10">
    <location>
        <begin position="186"/>
        <end position="206"/>
    </location>
</feature>
<dbReference type="AlphaFoldDB" id="A0A834VAY7"/>
<dbReference type="InterPro" id="IPR017452">
    <property type="entry name" value="GPCR_Rhodpsn_7TM"/>
</dbReference>
<name>A0A834VAY7_SARSC</name>
<reference evidence="13" key="3">
    <citation type="submission" date="2022-06" db="UniProtKB">
        <authorList>
            <consortium name="EnsemblMetazoa"/>
        </authorList>
    </citation>
    <scope>IDENTIFICATION</scope>
</reference>
<reference evidence="14" key="1">
    <citation type="journal article" date="2020" name="PLoS Negl. Trop. Dis.">
        <title>High-quality nuclear genome for Sarcoptes scabiei-A critical resource for a neglected parasite.</title>
        <authorList>
            <person name="Korhonen P.K."/>
            <person name="Gasser R.B."/>
            <person name="Ma G."/>
            <person name="Wang T."/>
            <person name="Stroehlein A.J."/>
            <person name="Young N.D."/>
            <person name="Ang C.S."/>
            <person name="Fernando D.D."/>
            <person name="Lu H.C."/>
            <person name="Taylor S."/>
            <person name="Reynolds S.L."/>
            <person name="Mofiz E."/>
            <person name="Najaraj S.H."/>
            <person name="Gowda H."/>
            <person name="Madugundu A."/>
            <person name="Renuse S."/>
            <person name="Holt D."/>
            <person name="Pandey A."/>
            <person name="Papenfuss A.T."/>
            <person name="Fischer K."/>
        </authorList>
    </citation>
    <scope>NUCLEOTIDE SEQUENCE [LARGE SCALE GENOMIC DNA]</scope>
</reference>
<accession>A0A834VAY7</accession>
<evidence type="ECO:0000256" key="3">
    <source>
        <dbReference type="ARBA" id="ARBA00022475"/>
    </source>
</evidence>
<dbReference type="GO" id="GO:0004930">
    <property type="term" value="F:G protein-coupled receptor activity"/>
    <property type="evidence" value="ECO:0007669"/>
    <property type="project" value="UniProtKB-KW"/>
</dbReference>
<keyword evidence="3" id="KW-1003">Cell membrane</keyword>
<feature type="transmembrane region" description="Helical" evidence="10">
    <location>
        <begin position="64"/>
        <end position="86"/>
    </location>
</feature>
<comment type="subcellular location">
    <subcellularLocation>
        <location evidence="1">Cell membrane</location>
        <topology evidence="1">Multi-pass membrane protein</topology>
    </subcellularLocation>
</comment>
<reference evidence="12" key="2">
    <citation type="submission" date="2020-01" db="EMBL/GenBank/DDBJ databases">
        <authorList>
            <person name="Korhonen P.K.K."/>
            <person name="Guangxu M.G."/>
            <person name="Wang T.W."/>
            <person name="Stroehlein A.J.S."/>
            <person name="Young N.D."/>
            <person name="Ang C.-S.A."/>
            <person name="Fernando D.W.F."/>
            <person name="Lu H.L."/>
            <person name="Taylor S.T."/>
            <person name="Ehtesham M.E.M."/>
            <person name="Najaraj S.H.N."/>
            <person name="Harsha G.H.G."/>
            <person name="Madugundu A.M."/>
            <person name="Renuse S.R."/>
            <person name="Holt D.H."/>
            <person name="Pandey A.P."/>
            <person name="Papenfuss A.P."/>
            <person name="Gasser R.B.G."/>
            <person name="Fischer K.F."/>
        </authorList>
    </citation>
    <scope>NUCLEOTIDE SEQUENCE</scope>
    <source>
        <strain evidence="12">SSS_KF_BRIS2020</strain>
    </source>
</reference>
<evidence type="ECO:0000256" key="1">
    <source>
        <dbReference type="ARBA" id="ARBA00004651"/>
    </source>
</evidence>
<keyword evidence="5 10" id="KW-1133">Transmembrane helix</keyword>
<evidence type="ECO:0000313" key="14">
    <source>
        <dbReference type="Proteomes" id="UP000070412"/>
    </source>
</evidence>
<organism evidence="12">
    <name type="scientific">Sarcoptes scabiei</name>
    <name type="common">Itch mite</name>
    <name type="synonym">Acarus scabiei</name>
    <dbReference type="NCBI Taxonomy" id="52283"/>
    <lineage>
        <taxon>Eukaryota</taxon>
        <taxon>Metazoa</taxon>
        <taxon>Ecdysozoa</taxon>
        <taxon>Arthropoda</taxon>
        <taxon>Chelicerata</taxon>
        <taxon>Arachnida</taxon>
        <taxon>Acari</taxon>
        <taxon>Acariformes</taxon>
        <taxon>Sarcoptiformes</taxon>
        <taxon>Astigmata</taxon>
        <taxon>Psoroptidia</taxon>
        <taxon>Sarcoptoidea</taxon>
        <taxon>Sarcoptidae</taxon>
        <taxon>Sarcoptinae</taxon>
        <taxon>Sarcoptes</taxon>
    </lineage>
</organism>
<keyword evidence="4 10" id="KW-0812">Transmembrane</keyword>
<dbReference type="CDD" id="cd00637">
    <property type="entry name" value="7tm_classA_rhodopsin-like"/>
    <property type="match status" value="1"/>
</dbReference>
<proteinExistence type="inferred from homology"/>
<evidence type="ECO:0000256" key="6">
    <source>
        <dbReference type="ARBA" id="ARBA00023040"/>
    </source>
</evidence>
<evidence type="ECO:0000256" key="10">
    <source>
        <dbReference type="SAM" id="Phobius"/>
    </source>
</evidence>
<feature type="transmembrane region" description="Helical" evidence="10">
    <location>
        <begin position="26"/>
        <end position="52"/>
    </location>
</feature>
<evidence type="ECO:0000256" key="9">
    <source>
        <dbReference type="ARBA" id="ARBA00023224"/>
    </source>
</evidence>
<keyword evidence="14" id="KW-1185">Reference proteome</keyword>
<evidence type="ECO:0000256" key="8">
    <source>
        <dbReference type="ARBA" id="ARBA00023170"/>
    </source>
</evidence>
<dbReference type="PROSITE" id="PS50262">
    <property type="entry name" value="G_PROTEIN_RECEP_F1_2"/>
    <property type="match status" value="1"/>
</dbReference>
<dbReference type="PANTHER" id="PTHR22752">
    <property type="entry name" value="G PROTEIN-COUPLED RECEPTOR"/>
    <property type="match status" value="1"/>
</dbReference>